<dbReference type="SUPFAM" id="SSF51735">
    <property type="entry name" value="NAD(P)-binding Rossmann-fold domains"/>
    <property type="match status" value="1"/>
</dbReference>
<dbReference type="InterPro" id="IPR002347">
    <property type="entry name" value="SDR_fam"/>
</dbReference>
<evidence type="ECO:0000256" key="4">
    <source>
        <dbReference type="RuleBase" id="RU000363"/>
    </source>
</evidence>
<accession>A0A0B7JJL3</accession>
<gene>
    <name evidence="5" type="ORF">BN869_000000904_1</name>
</gene>
<dbReference type="PANTHER" id="PTHR24321:SF8">
    <property type="entry name" value="ESTRADIOL 17-BETA-DEHYDROGENASE 8-RELATED"/>
    <property type="match status" value="1"/>
</dbReference>
<dbReference type="GO" id="GO:0016491">
    <property type="term" value="F:oxidoreductase activity"/>
    <property type="evidence" value="ECO:0007669"/>
    <property type="project" value="UniProtKB-KW"/>
</dbReference>
<dbReference type="Pfam" id="PF00106">
    <property type="entry name" value="adh_short"/>
    <property type="match status" value="1"/>
</dbReference>
<evidence type="ECO:0000313" key="5">
    <source>
        <dbReference type="EMBL" id="CEO44849.1"/>
    </source>
</evidence>
<dbReference type="PANTHER" id="PTHR24321">
    <property type="entry name" value="DEHYDROGENASES, SHORT CHAIN"/>
    <property type="match status" value="1"/>
</dbReference>
<sequence>MTFFKSKVVLITGSGGGLGRHLAGAYLEAGAHVVLCDIHEERLKAAEEELSGKEPVFAQKVDVADEESVKGLFKAAVNKFGRIDVVVNNAAIFDALAPAGKTDKALWDRVISVNLTGNFIVSKEAVNQFLAQEPQGGNIVNVGSIAGLKGYLAGITYTASKHALRGMTMNIASYYGKKGIRCNLVQPGGMDTELYKELEGKNDTEGLNLLMGNCPGLKDGSAMVPLDKMSSLIMFLSSDSASSLNGQILNADNGAVSSA</sequence>
<evidence type="ECO:0000256" key="3">
    <source>
        <dbReference type="ARBA" id="ARBA00023002"/>
    </source>
</evidence>
<evidence type="ECO:0000256" key="1">
    <source>
        <dbReference type="ARBA" id="ARBA00006484"/>
    </source>
</evidence>
<comment type="similarity">
    <text evidence="1 4">Belongs to the short-chain dehydrogenases/reductases (SDR) family.</text>
</comment>
<dbReference type="EMBL" id="CDPU01000001">
    <property type="protein sequence ID" value="CEO44849.1"/>
    <property type="molecule type" value="Genomic_DNA"/>
</dbReference>
<evidence type="ECO:0000256" key="2">
    <source>
        <dbReference type="ARBA" id="ARBA00022857"/>
    </source>
</evidence>
<dbReference type="InterPro" id="IPR020904">
    <property type="entry name" value="Sc_DH/Rdtase_CS"/>
</dbReference>
<dbReference type="FunFam" id="3.40.50.720:FF:000084">
    <property type="entry name" value="Short-chain dehydrogenase reductase"/>
    <property type="match status" value="1"/>
</dbReference>
<protein>
    <submittedName>
        <fullName evidence="5">Uncharacterized protein</fullName>
    </submittedName>
</protein>
<proteinExistence type="inferred from homology"/>
<dbReference type="PRINTS" id="PR00081">
    <property type="entry name" value="GDHRDH"/>
</dbReference>
<dbReference type="CDD" id="cd05233">
    <property type="entry name" value="SDR_c"/>
    <property type="match status" value="1"/>
</dbReference>
<dbReference type="AlphaFoldDB" id="A0A0B7JJL3"/>
<dbReference type="PROSITE" id="PS00061">
    <property type="entry name" value="ADH_SHORT"/>
    <property type="match status" value="1"/>
</dbReference>
<keyword evidence="3" id="KW-0560">Oxidoreductase</keyword>
<dbReference type="InterPro" id="IPR036291">
    <property type="entry name" value="NAD(P)-bd_dom_sf"/>
</dbReference>
<reference evidence="5" key="1">
    <citation type="submission" date="2015-01" db="EMBL/GenBank/DDBJ databases">
        <authorList>
            <person name="Durling Mikael"/>
        </authorList>
    </citation>
    <scope>NUCLEOTIDE SEQUENCE</scope>
</reference>
<keyword evidence="2" id="KW-0521">NADP</keyword>
<name>A0A0B7JJL3_BIOOC</name>
<dbReference type="PRINTS" id="PR00080">
    <property type="entry name" value="SDRFAMILY"/>
</dbReference>
<dbReference type="Gene3D" id="3.40.50.720">
    <property type="entry name" value="NAD(P)-binding Rossmann-like Domain"/>
    <property type="match status" value="1"/>
</dbReference>
<organism evidence="5">
    <name type="scientific">Bionectria ochroleuca</name>
    <name type="common">Gliocladium roseum</name>
    <dbReference type="NCBI Taxonomy" id="29856"/>
    <lineage>
        <taxon>Eukaryota</taxon>
        <taxon>Fungi</taxon>
        <taxon>Dikarya</taxon>
        <taxon>Ascomycota</taxon>
        <taxon>Pezizomycotina</taxon>
        <taxon>Sordariomycetes</taxon>
        <taxon>Hypocreomycetidae</taxon>
        <taxon>Hypocreales</taxon>
        <taxon>Bionectriaceae</taxon>
        <taxon>Clonostachys</taxon>
    </lineage>
</organism>